<accession>A0A7Y0PL86</accession>
<feature type="region of interest" description="Disordered" evidence="1">
    <location>
        <begin position="35"/>
        <end position="58"/>
    </location>
</feature>
<organism evidence="2 3">
    <name type="scientific">Niallia alba</name>
    <dbReference type="NCBI Taxonomy" id="2729105"/>
    <lineage>
        <taxon>Bacteria</taxon>
        <taxon>Bacillati</taxon>
        <taxon>Bacillota</taxon>
        <taxon>Bacilli</taxon>
        <taxon>Bacillales</taxon>
        <taxon>Bacillaceae</taxon>
        <taxon>Niallia</taxon>
    </lineage>
</organism>
<dbReference type="RefSeq" id="WP_016201927.1">
    <property type="nucleotide sequence ID" value="NZ_JABBPK010000001.1"/>
</dbReference>
<gene>
    <name evidence="2" type="ORF">HHU08_06580</name>
</gene>
<reference evidence="2 3" key="1">
    <citation type="submission" date="2020-04" db="EMBL/GenBank/DDBJ databases">
        <title>Bacillus sp. UniB3 isolated from commercial digestive syrup.</title>
        <authorList>
            <person name="Thorat V."/>
            <person name="Kirdat K."/>
            <person name="Tiwarekar B."/>
            <person name="Yadav A."/>
        </authorList>
    </citation>
    <scope>NUCLEOTIDE SEQUENCE [LARGE SCALE GENOMIC DNA]</scope>
    <source>
        <strain evidence="2 3">UniB3</strain>
    </source>
</reference>
<dbReference type="AlphaFoldDB" id="A0A7Y0PL86"/>
<sequence>MKKAKKDLEFEGRDEAYLDIDRVINEGLAGGTVINREEKTNIEEARELSEEEPPHISE</sequence>
<dbReference type="Proteomes" id="UP000588491">
    <property type="component" value="Unassembled WGS sequence"/>
</dbReference>
<dbReference type="EMBL" id="JABBPK010000001">
    <property type="protein sequence ID" value="NMO76653.1"/>
    <property type="molecule type" value="Genomic_DNA"/>
</dbReference>
<comment type="caution">
    <text evidence="2">The sequence shown here is derived from an EMBL/GenBank/DDBJ whole genome shotgun (WGS) entry which is preliminary data.</text>
</comment>
<proteinExistence type="predicted"/>
<evidence type="ECO:0000313" key="3">
    <source>
        <dbReference type="Proteomes" id="UP000588491"/>
    </source>
</evidence>
<name>A0A7Y0PL86_9BACI</name>
<evidence type="ECO:0000313" key="2">
    <source>
        <dbReference type="EMBL" id="NMO76653.1"/>
    </source>
</evidence>
<protein>
    <submittedName>
        <fullName evidence="2">Uncharacterized protein</fullName>
    </submittedName>
</protein>
<keyword evidence="3" id="KW-1185">Reference proteome</keyword>
<evidence type="ECO:0000256" key="1">
    <source>
        <dbReference type="SAM" id="MobiDB-lite"/>
    </source>
</evidence>